<sequence length="488" mass="54785">MIDQGAQLIDLENHCTQLNRVLWVDAVCIDQGNIKERNEQVRQMVNIYSLADRVLIDIGDADEDSDSALDIIADVTSPVTIANSMLVERLLHRPWFMRVWVIQEVARSKVAVVICGSRVVSWDCFTRWPFRQATLPKSDVLWSDHTPGVLNYSSGFASSTGTEALLRMLRETRASGATDPRDKVFALLGLLSDEERHIYSRLVDYYSPVNIIYWRTAYKMINQSKSLRLLSAVQPPSLAMEHSTLDDMPSWVPNWTRPTYVLPLGLGQTFVEPYNAGGRPCEFRWDVIKGLELRGVCVAEVQCIGDGPDALTSNHNHPETVLKAGYELLEQEAIFPLDRFLHVLSATPPSAVQSETGYSRDVITLEELSELMTESDQSNLSRLQRRVVELTYGRRVFLAGENLIGLGPESMVEGDVVAVLLGGPTPYILRSVEPDRQRYKLVGECYVFGLMNCEGLQHLEEELRHSGFTLPVTGIAMGSSPLEWFRIA</sequence>
<evidence type="ECO:0000313" key="2">
    <source>
        <dbReference type="EMBL" id="KAF2027293.1"/>
    </source>
</evidence>
<dbReference type="Pfam" id="PF26639">
    <property type="entry name" value="Het-6_barrel"/>
    <property type="match status" value="1"/>
</dbReference>
<dbReference type="EMBL" id="ML978228">
    <property type="protein sequence ID" value="KAF2027293.1"/>
    <property type="molecule type" value="Genomic_DNA"/>
</dbReference>
<dbReference type="PANTHER" id="PTHR24148:SF64">
    <property type="entry name" value="HETEROKARYON INCOMPATIBILITY DOMAIN-CONTAINING PROTEIN"/>
    <property type="match status" value="1"/>
</dbReference>
<organism evidence="2 3">
    <name type="scientific">Setomelanomma holmii</name>
    <dbReference type="NCBI Taxonomy" id="210430"/>
    <lineage>
        <taxon>Eukaryota</taxon>
        <taxon>Fungi</taxon>
        <taxon>Dikarya</taxon>
        <taxon>Ascomycota</taxon>
        <taxon>Pezizomycotina</taxon>
        <taxon>Dothideomycetes</taxon>
        <taxon>Pleosporomycetidae</taxon>
        <taxon>Pleosporales</taxon>
        <taxon>Pleosporineae</taxon>
        <taxon>Phaeosphaeriaceae</taxon>
        <taxon>Setomelanomma</taxon>
    </lineage>
</organism>
<comment type="caution">
    <text evidence="2">The sequence shown here is derived from an EMBL/GenBank/DDBJ whole genome shotgun (WGS) entry which is preliminary data.</text>
</comment>
<keyword evidence="3" id="KW-1185">Reference proteome</keyword>
<gene>
    <name evidence="2" type="ORF">EK21DRAFT_72158</name>
</gene>
<dbReference type="Proteomes" id="UP000799777">
    <property type="component" value="Unassembled WGS sequence"/>
</dbReference>
<dbReference type="OrthoDB" id="2157530at2759"/>
<evidence type="ECO:0000313" key="3">
    <source>
        <dbReference type="Proteomes" id="UP000799777"/>
    </source>
</evidence>
<feature type="domain" description="Heterokaryon incompatibility" evidence="1">
    <location>
        <begin position="19"/>
        <end position="104"/>
    </location>
</feature>
<dbReference type="AlphaFoldDB" id="A0A9P4H2Y7"/>
<dbReference type="PANTHER" id="PTHR24148">
    <property type="entry name" value="ANKYRIN REPEAT DOMAIN-CONTAINING PROTEIN 39 HOMOLOG-RELATED"/>
    <property type="match status" value="1"/>
</dbReference>
<dbReference type="Pfam" id="PF06985">
    <property type="entry name" value="HET"/>
    <property type="match status" value="1"/>
</dbReference>
<dbReference type="InterPro" id="IPR010730">
    <property type="entry name" value="HET"/>
</dbReference>
<protein>
    <recommendedName>
        <fullName evidence="1">Heterokaryon incompatibility domain-containing protein</fullName>
    </recommendedName>
</protein>
<reference evidence="2" key="1">
    <citation type="journal article" date="2020" name="Stud. Mycol.">
        <title>101 Dothideomycetes genomes: a test case for predicting lifestyles and emergence of pathogens.</title>
        <authorList>
            <person name="Haridas S."/>
            <person name="Albert R."/>
            <person name="Binder M."/>
            <person name="Bloem J."/>
            <person name="Labutti K."/>
            <person name="Salamov A."/>
            <person name="Andreopoulos B."/>
            <person name="Baker S."/>
            <person name="Barry K."/>
            <person name="Bills G."/>
            <person name="Bluhm B."/>
            <person name="Cannon C."/>
            <person name="Castanera R."/>
            <person name="Culley D."/>
            <person name="Daum C."/>
            <person name="Ezra D."/>
            <person name="Gonzalez J."/>
            <person name="Henrissat B."/>
            <person name="Kuo A."/>
            <person name="Liang C."/>
            <person name="Lipzen A."/>
            <person name="Lutzoni F."/>
            <person name="Magnuson J."/>
            <person name="Mondo S."/>
            <person name="Nolan M."/>
            <person name="Ohm R."/>
            <person name="Pangilinan J."/>
            <person name="Park H.-J."/>
            <person name="Ramirez L."/>
            <person name="Alfaro M."/>
            <person name="Sun H."/>
            <person name="Tritt A."/>
            <person name="Yoshinaga Y."/>
            <person name="Zwiers L.-H."/>
            <person name="Turgeon B."/>
            <person name="Goodwin S."/>
            <person name="Spatafora J."/>
            <person name="Crous P."/>
            <person name="Grigoriev I."/>
        </authorList>
    </citation>
    <scope>NUCLEOTIDE SEQUENCE</scope>
    <source>
        <strain evidence="2">CBS 110217</strain>
    </source>
</reference>
<proteinExistence type="predicted"/>
<evidence type="ECO:0000259" key="1">
    <source>
        <dbReference type="Pfam" id="PF06985"/>
    </source>
</evidence>
<name>A0A9P4H2Y7_9PLEO</name>
<dbReference type="InterPro" id="IPR052895">
    <property type="entry name" value="HetReg/Transcr_Mod"/>
</dbReference>
<accession>A0A9P4H2Y7</accession>